<organism evidence="1 2">
    <name type="scientific">Mucilaginibacter gotjawali</name>
    <dbReference type="NCBI Taxonomy" id="1550579"/>
    <lineage>
        <taxon>Bacteria</taxon>
        <taxon>Pseudomonadati</taxon>
        <taxon>Bacteroidota</taxon>
        <taxon>Sphingobacteriia</taxon>
        <taxon>Sphingobacteriales</taxon>
        <taxon>Sphingobacteriaceae</taxon>
        <taxon>Mucilaginibacter</taxon>
    </lineage>
</organism>
<dbReference type="InterPro" id="IPR001466">
    <property type="entry name" value="Beta-lactam-related"/>
</dbReference>
<dbReference type="KEGG" id="mgot:MgSA37_01886"/>
<dbReference type="Proteomes" id="UP000218263">
    <property type="component" value="Chromosome"/>
</dbReference>
<reference evidence="1 2" key="1">
    <citation type="submission" date="2015-12" db="EMBL/GenBank/DDBJ databases">
        <title>Genome sequence of Mucilaginibacter gotjawali.</title>
        <authorList>
            <person name="Lee J.S."/>
            <person name="Lee K.C."/>
            <person name="Kim K.K."/>
            <person name="Lee B.W."/>
        </authorList>
    </citation>
    <scope>NUCLEOTIDE SEQUENCE [LARGE SCALE GENOMIC DNA]</scope>
    <source>
        <strain evidence="1 2">SA3-7</strain>
    </source>
</reference>
<dbReference type="InterPro" id="IPR012338">
    <property type="entry name" value="Beta-lactam/transpept-like"/>
</dbReference>
<dbReference type="OrthoDB" id="9773047at2"/>
<name>A0A0X8X138_9SPHI</name>
<dbReference type="EMBL" id="AP017313">
    <property type="protein sequence ID" value="BAU53716.1"/>
    <property type="molecule type" value="Genomic_DNA"/>
</dbReference>
<accession>A0A0X8X138</accession>
<gene>
    <name evidence="1" type="ORF">MgSA37_01886</name>
</gene>
<dbReference type="Pfam" id="PF00144">
    <property type="entry name" value="Beta-lactamase"/>
    <property type="match status" value="1"/>
</dbReference>
<dbReference type="PANTHER" id="PTHR43283">
    <property type="entry name" value="BETA-LACTAMASE-RELATED"/>
    <property type="match status" value="1"/>
</dbReference>
<sequence length="350" mass="39999">MKLSFYLYVFFLAFSLKVSAQGNPQKDWEELKDKTGWNMKRLDTLHSFLVDSTPVTGYMIIQRGKVVFQFGDVVENSYIASCRKSVLAMIYGAHVRSGEIKLDKTVKELGLDDVGGLLAVEKEASIRDIISARSGIYHLASYPGDFLSLAPKRGSVKHGTYWLYSNWDFNVAGYIFEKETGKNIYDEVERQLAIPLQMQDWKRSLQQKEGDSTRSVYPAYPMWFSTRDMARIGLLMLNKGKWGSQQLIDSKWVADMVSQKTNAAEINRNVPIFRKDPHQFGYGYLWWLWQNVSDKRLEGGYSAMGSMGQSITVFPAVDMVIVYKTKSDCERNTNFNATLKLLTYAAQSYN</sequence>
<keyword evidence="2" id="KW-1185">Reference proteome</keyword>
<evidence type="ECO:0000313" key="2">
    <source>
        <dbReference type="Proteomes" id="UP000218263"/>
    </source>
</evidence>
<dbReference type="SUPFAM" id="SSF56601">
    <property type="entry name" value="beta-lactamase/transpeptidase-like"/>
    <property type="match status" value="1"/>
</dbReference>
<protein>
    <submittedName>
        <fullName evidence="1">Beta-lactamase</fullName>
    </submittedName>
</protein>
<dbReference type="RefSeq" id="WP_096351389.1">
    <property type="nucleotide sequence ID" value="NZ_AP017313.1"/>
</dbReference>
<evidence type="ECO:0000313" key="1">
    <source>
        <dbReference type="EMBL" id="BAU53716.1"/>
    </source>
</evidence>
<dbReference type="PANTHER" id="PTHR43283:SF7">
    <property type="entry name" value="BETA-LACTAMASE-RELATED DOMAIN-CONTAINING PROTEIN"/>
    <property type="match status" value="1"/>
</dbReference>
<dbReference type="InterPro" id="IPR050789">
    <property type="entry name" value="Diverse_Enzym_Activities"/>
</dbReference>
<dbReference type="AlphaFoldDB" id="A0A0X8X138"/>
<dbReference type="Gene3D" id="3.40.710.10">
    <property type="entry name" value="DD-peptidase/beta-lactamase superfamily"/>
    <property type="match status" value="1"/>
</dbReference>
<proteinExistence type="predicted"/>